<dbReference type="EMBL" id="CADCXU010024968">
    <property type="protein sequence ID" value="CAB0012114.1"/>
    <property type="molecule type" value="Genomic_DNA"/>
</dbReference>
<evidence type="ECO:0000313" key="2">
    <source>
        <dbReference type="Proteomes" id="UP000479000"/>
    </source>
</evidence>
<organism evidence="1 2">
    <name type="scientific">Nesidiocoris tenuis</name>
    <dbReference type="NCBI Taxonomy" id="355587"/>
    <lineage>
        <taxon>Eukaryota</taxon>
        <taxon>Metazoa</taxon>
        <taxon>Ecdysozoa</taxon>
        <taxon>Arthropoda</taxon>
        <taxon>Hexapoda</taxon>
        <taxon>Insecta</taxon>
        <taxon>Pterygota</taxon>
        <taxon>Neoptera</taxon>
        <taxon>Paraneoptera</taxon>
        <taxon>Hemiptera</taxon>
        <taxon>Heteroptera</taxon>
        <taxon>Panheteroptera</taxon>
        <taxon>Cimicomorpha</taxon>
        <taxon>Miridae</taxon>
        <taxon>Dicyphina</taxon>
        <taxon>Nesidiocoris</taxon>
    </lineage>
</organism>
<accession>A0A6H5H934</accession>
<evidence type="ECO:0000313" key="1">
    <source>
        <dbReference type="EMBL" id="CAB0012114.1"/>
    </source>
</evidence>
<dbReference type="AlphaFoldDB" id="A0A6H5H934"/>
<proteinExistence type="predicted"/>
<sequence>SRDCLELKVVDVNPSLTQLADTLEEAAEWRHAHAEVIQKIKVTHFNKIFA</sequence>
<gene>
    <name evidence="1" type="ORF">NTEN_LOCUS16905</name>
</gene>
<reference evidence="1 2" key="1">
    <citation type="submission" date="2020-02" db="EMBL/GenBank/DDBJ databases">
        <authorList>
            <person name="Ferguson B K."/>
        </authorList>
    </citation>
    <scope>NUCLEOTIDE SEQUENCE [LARGE SCALE GENOMIC DNA]</scope>
</reference>
<feature type="non-terminal residue" evidence="1">
    <location>
        <position position="1"/>
    </location>
</feature>
<dbReference type="Proteomes" id="UP000479000">
    <property type="component" value="Unassembled WGS sequence"/>
</dbReference>
<name>A0A6H5H934_9HEMI</name>
<keyword evidence="2" id="KW-1185">Reference proteome</keyword>
<protein>
    <submittedName>
        <fullName evidence="1">Uncharacterized protein</fullName>
    </submittedName>
</protein>